<protein>
    <submittedName>
        <fullName evidence="1">Uncharacterized protein</fullName>
    </submittedName>
</protein>
<accession>A0A0D7CK67</accession>
<dbReference type="RefSeq" id="WP_030068516.1">
    <property type="nucleotide sequence ID" value="NZ_JRKI01000027.1"/>
</dbReference>
<name>A0A0D7CK67_9ACTN</name>
<evidence type="ECO:0000313" key="1">
    <source>
        <dbReference type="EMBL" id="KIZ16598.1"/>
    </source>
</evidence>
<keyword evidence="2" id="KW-1185">Reference proteome</keyword>
<sequence>MNSFGKLVDRAEHDMLAGGEFLRSNAKIDTSGGAGEIWGKVVDLHQNHVELADRALKGYGEILNSSSSELIRSAQYYKDTDIDQAAAVDAVYGGSGRGAPPSASIGAATDIFGGGFNDRTDAQACLAATRTPEQIYEHAGMPSVFASQLANVASVVKPRIDGIFNNSNGALGVIGELVGDVLDLTSPSVLVNEGLKLAFGWDLFGDLANCVAGDWGTFNECAQAWAKLGSLCAAVATNVSHGNDLLSLSWQGQAANVAWDYFHAVAEKLLKAQETFNKIDECYQKIGGEIASFVNMLKAAISTIADLALMAALEAAAGAASGFTGVGLVVTAAAAADIALRVARMIQLSTEIGTALTGLYLAIQGAQTAGQAEVIATLSEIKSFPVPKAGYDNQVV</sequence>
<organism evidence="1 2">
    <name type="scientific">Streptomyces natalensis ATCC 27448</name>
    <dbReference type="NCBI Taxonomy" id="1240678"/>
    <lineage>
        <taxon>Bacteria</taxon>
        <taxon>Bacillati</taxon>
        <taxon>Actinomycetota</taxon>
        <taxon>Actinomycetes</taxon>
        <taxon>Kitasatosporales</taxon>
        <taxon>Streptomycetaceae</taxon>
        <taxon>Streptomyces</taxon>
    </lineage>
</organism>
<evidence type="ECO:0000313" key="2">
    <source>
        <dbReference type="Proteomes" id="UP000032458"/>
    </source>
</evidence>
<dbReference type="Proteomes" id="UP000032458">
    <property type="component" value="Unassembled WGS sequence"/>
</dbReference>
<dbReference type="PATRIC" id="fig|1240678.4.peg.4243"/>
<comment type="caution">
    <text evidence="1">The sequence shown here is derived from an EMBL/GenBank/DDBJ whole genome shotgun (WGS) entry which is preliminary data.</text>
</comment>
<reference evidence="1 2" key="1">
    <citation type="submission" date="2014-09" db="EMBL/GenBank/DDBJ databases">
        <title>Draft genome sequence of Streptomyces natalensis ATCC 27448, producer of the antifungal pimaricin.</title>
        <authorList>
            <person name="Mendes M.V."/>
            <person name="Beites T."/>
            <person name="Pires S."/>
            <person name="Santos C.L."/>
            <person name="Moradas-Ferreira P."/>
        </authorList>
    </citation>
    <scope>NUCLEOTIDE SEQUENCE [LARGE SCALE GENOMIC DNA]</scope>
    <source>
        <strain evidence="1 2">ATCC 27448</strain>
    </source>
</reference>
<dbReference type="EMBL" id="JRKI01000027">
    <property type="protein sequence ID" value="KIZ16598.1"/>
    <property type="molecule type" value="Genomic_DNA"/>
</dbReference>
<gene>
    <name evidence="1" type="ORF">SNA_20115</name>
</gene>
<dbReference type="AlphaFoldDB" id="A0A0D7CK67"/>
<proteinExistence type="predicted"/>